<dbReference type="InterPro" id="IPR020930">
    <property type="entry name" value="Ribosomal_uL5_bac-type"/>
</dbReference>
<dbReference type="Pfam" id="PF01386">
    <property type="entry name" value="Ribosomal_L25p"/>
    <property type="match status" value="1"/>
</dbReference>
<dbReference type="CDD" id="cd00495">
    <property type="entry name" value="Ribosomal_L25_TL5_CTC"/>
    <property type="match status" value="1"/>
</dbReference>
<reference evidence="8 9" key="1">
    <citation type="submission" date="2017-09" db="EMBL/GenBank/DDBJ databases">
        <title>Depth-based differentiation of microbial function through sediment-hosted aquifers and enrichment of novel symbionts in the deep terrestrial subsurface.</title>
        <authorList>
            <person name="Probst A.J."/>
            <person name="Ladd B."/>
            <person name="Jarett J.K."/>
            <person name="Geller-Mcgrath D.E."/>
            <person name="Sieber C.M."/>
            <person name="Emerson J.B."/>
            <person name="Anantharaman K."/>
            <person name="Thomas B.C."/>
            <person name="Malmstrom R."/>
            <person name="Stieglmeier M."/>
            <person name="Klingl A."/>
            <person name="Woyke T."/>
            <person name="Ryan C.M."/>
            <person name="Banfield J.F."/>
        </authorList>
    </citation>
    <scope>NUCLEOTIDE SEQUENCE [LARGE SCALE GENOMIC DNA]</scope>
    <source>
        <strain evidence="8">CG23_combo_of_CG06-09_8_20_14_all_41_10</strain>
    </source>
</reference>
<dbReference type="HAMAP" id="MF_01334">
    <property type="entry name" value="Ribosomal_bL25_CTC"/>
    <property type="match status" value="1"/>
</dbReference>
<evidence type="ECO:0000256" key="1">
    <source>
        <dbReference type="ARBA" id="ARBA00022730"/>
    </source>
</evidence>
<dbReference type="Proteomes" id="UP000231408">
    <property type="component" value="Unassembled WGS sequence"/>
</dbReference>
<evidence type="ECO:0000256" key="5">
    <source>
        <dbReference type="HAMAP-Rule" id="MF_01334"/>
    </source>
</evidence>
<accession>A0A2G9ZNP3</accession>
<dbReference type="GO" id="GO:0008097">
    <property type="term" value="F:5S rRNA binding"/>
    <property type="evidence" value="ECO:0007669"/>
    <property type="project" value="InterPro"/>
</dbReference>
<dbReference type="Gene3D" id="2.40.240.10">
    <property type="entry name" value="Ribosomal Protein L25, Chain P"/>
    <property type="match status" value="1"/>
</dbReference>
<dbReference type="GO" id="GO:0006412">
    <property type="term" value="P:translation"/>
    <property type="evidence" value="ECO:0007669"/>
    <property type="project" value="UniProtKB-UniRule"/>
</dbReference>
<feature type="domain" description="Large ribosomal subunit protein bL25 L25" evidence="6">
    <location>
        <begin position="17"/>
        <end position="86"/>
    </location>
</feature>
<keyword evidence="1 5" id="KW-0699">rRNA-binding</keyword>
<dbReference type="SUPFAM" id="SSF50715">
    <property type="entry name" value="Ribosomal protein L25-like"/>
    <property type="match status" value="1"/>
</dbReference>
<protein>
    <recommendedName>
        <fullName evidence="5">Large ribosomal subunit protein bL25</fullName>
    </recommendedName>
    <alternativeName>
        <fullName evidence="5">General stress protein CTC</fullName>
    </alternativeName>
</protein>
<dbReference type="PANTHER" id="PTHR33284">
    <property type="entry name" value="RIBOSOMAL PROTEIN L25/GLN-TRNA SYNTHETASE, ANTI-CODON-BINDING DOMAIN-CONTAINING PROTEIN"/>
    <property type="match status" value="1"/>
</dbReference>
<dbReference type="EMBL" id="PCSE01000031">
    <property type="protein sequence ID" value="PIP34796.1"/>
    <property type="molecule type" value="Genomic_DNA"/>
</dbReference>
<proteinExistence type="inferred from homology"/>
<gene>
    <name evidence="5" type="primary">rplY</name>
    <name evidence="5" type="synonym">ctc</name>
    <name evidence="8" type="ORF">COX21_00950</name>
</gene>
<dbReference type="Pfam" id="PF14693">
    <property type="entry name" value="Ribosomal_TL5_C"/>
    <property type="match status" value="1"/>
</dbReference>
<sequence>MEIKLLAQARELKEKLAKDFIPAVLYGPGLANQNLKVRRADLEKAVLAGGESTLVDLEIDGGKSVKILLKDLQFHPLKDIVRHVDFYQVDMKKKITTEIPLRFVGESKAVKELGGMLVKNMDAIEVECLPTDLMAHLDIDISVLKEIHDSVKVGDLKLPAGIHILNDLDTDIATVVEQEVEEVIAPVVAPVEADITAATTDEAAATAPVDVKKEKEKK</sequence>
<dbReference type="Gene3D" id="2.170.120.20">
    <property type="entry name" value="Ribosomal protein L25, beta domain"/>
    <property type="match status" value="1"/>
</dbReference>
<comment type="subunit">
    <text evidence="5">Part of the 50S ribosomal subunit; part of the 5S rRNA/L5/L18/L25 subcomplex. Contacts the 5S rRNA. Binds to the 5S rRNA independently of L5 and L18.</text>
</comment>
<organism evidence="8 9">
    <name type="scientific">Candidatus Falkowbacteria bacterium CG23_combo_of_CG06-09_8_20_14_all_41_10</name>
    <dbReference type="NCBI Taxonomy" id="1974571"/>
    <lineage>
        <taxon>Bacteria</taxon>
        <taxon>Candidatus Falkowiibacteriota</taxon>
    </lineage>
</organism>
<dbReference type="AlphaFoldDB" id="A0A2G9ZNP3"/>
<dbReference type="InterPro" id="IPR001021">
    <property type="entry name" value="Ribosomal_bL25_long"/>
</dbReference>
<dbReference type="PANTHER" id="PTHR33284:SF1">
    <property type="entry name" value="RIBOSOMAL PROTEIN L25_GLN-TRNA SYNTHETASE, ANTI-CODON-BINDING DOMAIN-CONTAINING PROTEIN"/>
    <property type="match status" value="1"/>
</dbReference>
<dbReference type="InterPro" id="IPR037121">
    <property type="entry name" value="Ribosomal_bL25_C"/>
</dbReference>
<dbReference type="InterPro" id="IPR029751">
    <property type="entry name" value="Ribosomal_L25_dom"/>
</dbReference>
<evidence type="ECO:0000256" key="2">
    <source>
        <dbReference type="ARBA" id="ARBA00022884"/>
    </source>
</evidence>
<dbReference type="NCBIfam" id="TIGR00731">
    <property type="entry name" value="bL25_bact_ctc"/>
    <property type="match status" value="1"/>
</dbReference>
<dbReference type="GO" id="GO:0022625">
    <property type="term" value="C:cytosolic large ribosomal subunit"/>
    <property type="evidence" value="ECO:0007669"/>
    <property type="project" value="TreeGrafter"/>
</dbReference>
<evidence type="ECO:0000259" key="7">
    <source>
        <dbReference type="Pfam" id="PF14693"/>
    </source>
</evidence>
<evidence type="ECO:0000256" key="3">
    <source>
        <dbReference type="ARBA" id="ARBA00022980"/>
    </source>
</evidence>
<name>A0A2G9ZNP3_9BACT</name>
<dbReference type="InterPro" id="IPR020056">
    <property type="entry name" value="Rbsml_bL25/Gln-tRNA_synth_N"/>
</dbReference>
<keyword evidence="2 5" id="KW-0694">RNA-binding</keyword>
<evidence type="ECO:0000259" key="6">
    <source>
        <dbReference type="Pfam" id="PF01386"/>
    </source>
</evidence>
<comment type="caution">
    <text evidence="8">The sequence shown here is derived from an EMBL/GenBank/DDBJ whole genome shotgun (WGS) entry which is preliminary data.</text>
</comment>
<feature type="domain" description="Large ribosomal subunit protein bL25 beta" evidence="7">
    <location>
        <begin position="94"/>
        <end position="178"/>
    </location>
</feature>
<evidence type="ECO:0000313" key="9">
    <source>
        <dbReference type="Proteomes" id="UP000231408"/>
    </source>
</evidence>
<dbReference type="InterPro" id="IPR020057">
    <property type="entry name" value="Ribosomal_bL25_b-dom"/>
</dbReference>
<keyword evidence="3 5" id="KW-0689">Ribosomal protein</keyword>
<dbReference type="GO" id="GO:0003735">
    <property type="term" value="F:structural constituent of ribosome"/>
    <property type="evidence" value="ECO:0007669"/>
    <property type="project" value="InterPro"/>
</dbReference>
<dbReference type="InterPro" id="IPR011035">
    <property type="entry name" value="Ribosomal_bL25/Gln-tRNA_synth"/>
</dbReference>
<comment type="function">
    <text evidence="5">This is one of the proteins that binds to the 5S RNA in the ribosome where it forms part of the central protuberance.</text>
</comment>
<comment type="similarity">
    <text evidence="5">Belongs to the bacterial ribosomal protein bL25 family. CTC subfamily.</text>
</comment>
<evidence type="ECO:0000313" key="8">
    <source>
        <dbReference type="EMBL" id="PIP34796.1"/>
    </source>
</evidence>
<evidence type="ECO:0000256" key="4">
    <source>
        <dbReference type="ARBA" id="ARBA00023274"/>
    </source>
</evidence>
<keyword evidence="4 5" id="KW-0687">Ribonucleoprotein</keyword>